<dbReference type="InterPro" id="IPR058531">
    <property type="entry name" value="Baseplate_J_M"/>
</dbReference>
<dbReference type="PANTHER" id="PTHR35862:SF1">
    <property type="entry name" value="FELS-2 PROPHAGE PROTEIN"/>
    <property type="match status" value="1"/>
</dbReference>
<dbReference type="Proteomes" id="UP001230466">
    <property type="component" value="Unassembled WGS sequence"/>
</dbReference>
<gene>
    <name evidence="3" type="ORF">QJU78_10185</name>
</gene>
<dbReference type="PIRSF" id="PIRSF020481">
    <property type="entry name" value="BAP"/>
    <property type="match status" value="1"/>
</dbReference>
<comment type="caution">
    <text evidence="3">The sequence shown here is derived from an EMBL/GenBank/DDBJ whole genome shotgun (WGS) entry which is preliminary data.</text>
</comment>
<evidence type="ECO:0000259" key="2">
    <source>
        <dbReference type="Pfam" id="PF26079"/>
    </source>
</evidence>
<dbReference type="InterPro" id="IPR058530">
    <property type="entry name" value="Baseplate_J-like_C"/>
</dbReference>
<accession>A0AAW8CSR9</accession>
<feature type="domain" description="Baseplate J-like C-terminal" evidence="2">
    <location>
        <begin position="217"/>
        <end position="298"/>
    </location>
</feature>
<dbReference type="EMBL" id="JASAYJ010000030">
    <property type="protein sequence ID" value="MDP8188120.1"/>
    <property type="molecule type" value="Genomic_DNA"/>
</dbReference>
<dbReference type="Pfam" id="PF26079">
    <property type="entry name" value="Baseplate_J_C"/>
    <property type="match status" value="1"/>
</dbReference>
<reference evidence="3" key="1">
    <citation type="journal article" date="2023" name="Front. Microbiol.">
        <title>Phylogeography and host specificity of Pasteurellaceae pathogenic to sea-farmed fish in the north-east Atlantic.</title>
        <authorList>
            <person name="Gulla S."/>
            <person name="Colquhoun D.J."/>
            <person name="Olsen A.B."/>
            <person name="Spilsberg B."/>
            <person name="Lagesen K."/>
            <person name="Aakesson C.P."/>
            <person name="Strom S."/>
            <person name="Manji F."/>
            <person name="Birkbeck T.H."/>
            <person name="Nilsen H.K."/>
        </authorList>
    </citation>
    <scope>NUCLEOTIDE SEQUENCE</scope>
    <source>
        <strain evidence="3">VIB1234</strain>
    </source>
</reference>
<organism evidence="3 4">
    <name type="scientific">Pasteurella atlantica</name>
    <dbReference type="NCBI Taxonomy" id="2827233"/>
    <lineage>
        <taxon>Bacteria</taxon>
        <taxon>Pseudomonadati</taxon>
        <taxon>Pseudomonadota</taxon>
        <taxon>Gammaproteobacteria</taxon>
        <taxon>Pasteurellales</taxon>
        <taxon>Pasteurellaceae</taxon>
        <taxon>Pasteurella</taxon>
    </lineage>
</organism>
<dbReference type="PANTHER" id="PTHR35862">
    <property type="entry name" value="FELS-2 PROPHAGE PROTEIN"/>
    <property type="match status" value="1"/>
</dbReference>
<name>A0AAW8CSR9_9PAST</name>
<sequence length="304" mass="34349">MSNIINLAELPAPKIIEEIDFETLLESRKARFISLFETEQEKAFWTHRLEFESEPVVKLLEENAYLEMLLRARINNASKSVMLAYASESELDHLGALFNVKRLIIQQEDLTTESPTLAIYESDERFRKRIQLALESKTTAGSVGSYFYHTLTSSADIQDAYISTPSAGKVLVTVLATKKYGNADSSLLEKVKFYLNEEEIRPLTDTVIVEPAETVQYNITAQITLFHNALESVVLEEVNKKINKYKEKQYALGRDITKSGIFSALHQSGVQNVHLIEPANDIVITQQQVADCQQINITVSGRDE</sequence>
<dbReference type="InterPro" id="IPR014507">
    <property type="entry name" value="Baseplate_assembly_J_pred"/>
</dbReference>
<feature type="domain" description="Baseplate J-like central" evidence="1">
    <location>
        <begin position="139"/>
        <end position="210"/>
    </location>
</feature>
<proteinExistence type="predicted"/>
<evidence type="ECO:0000313" key="3">
    <source>
        <dbReference type="EMBL" id="MDP8188120.1"/>
    </source>
</evidence>
<evidence type="ECO:0000313" key="4">
    <source>
        <dbReference type="Proteomes" id="UP001230466"/>
    </source>
</evidence>
<protein>
    <submittedName>
        <fullName evidence="3">Baseplate J/gp47 family protein</fullName>
    </submittedName>
</protein>
<dbReference type="AlphaFoldDB" id="A0AAW8CSR9"/>
<evidence type="ECO:0000259" key="1">
    <source>
        <dbReference type="Pfam" id="PF26078"/>
    </source>
</evidence>
<dbReference type="Pfam" id="PF26078">
    <property type="entry name" value="Baseplate_J_M"/>
    <property type="match status" value="1"/>
</dbReference>
<dbReference type="InterPro" id="IPR052726">
    <property type="entry name" value="Phage_Baseplate_Hub"/>
</dbReference>
<dbReference type="RefSeq" id="WP_211597593.1">
    <property type="nucleotide sequence ID" value="NZ_JAGRQI010000006.1"/>
</dbReference>